<dbReference type="EMBL" id="CM055094">
    <property type="protein sequence ID" value="KAJ7563977.1"/>
    <property type="molecule type" value="Genomic_DNA"/>
</dbReference>
<comment type="caution">
    <text evidence="1">The sequence shown here is derived from an EMBL/GenBank/DDBJ whole genome shotgun (WGS) entry which is preliminary data.</text>
</comment>
<evidence type="ECO:0000313" key="1">
    <source>
        <dbReference type="EMBL" id="KAJ7563977.1"/>
    </source>
</evidence>
<accession>A0ACC2EC00</accession>
<name>A0ACC2EC00_DIPCM</name>
<protein>
    <submittedName>
        <fullName evidence="1">Uncharacterized protein</fullName>
    </submittedName>
</protein>
<organism evidence="1 2">
    <name type="scientific">Diphasiastrum complanatum</name>
    <name type="common">Issler's clubmoss</name>
    <name type="synonym">Lycopodium complanatum</name>
    <dbReference type="NCBI Taxonomy" id="34168"/>
    <lineage>
        <taxon>Eukaryota</taxon>
        <taxon>Viridiplantae</taxon>
        <taxon>Streptophyta</taxon>
        <taxon>Embryophyta</taxon>
        <taxon>Tracheophyta</taxon>
        <taxon>Lycopodiopsida</taxon>
        <taxon>Lycopodiales</taxon>
        <taxon>Lycopodiaceae</taxon>
        <taxon>Lycopodioideae</taxon>
        <taxon>Diphasiastrum</taxon>
    </lineage>
</organism>
<evidence type="ECO:0000313" key="2">
    <source>
        <dbReference type="Proteomes" id="UP001162992"/>
    </source>
</evidence>
<sequence>MGQNPEAANAAMRMEDGPDTSGSVSIAWGTGEELLLACAVERYGRTNWDRVAAELQSRPALLSLPPSQFTAETCKFKFYALEGKYTSTTSEAKQHGESLPWIEQLRQKRIAYLKYQIEIREMSMNLRQEKLKRLKAERDKELLAKKAATFSVRNASPASLSKPSDVVSGTASLPSYHEDPEKAIHNSDLHNVCNDDFLPNDLGRKSMDGKESQLQAVSEISVNEHNSFPVDSTAAVDGEAVRCLGLDKNKGSNPNSTSAAARNTVDIITEEKQSRKENENPVNCINGQDVMHKEFIHKDNCAPEGLDKPDVGQHSPSNILVVKSQEQRGATRPEQSVSKAKNVESFDVKLGEMLPCSAKVHDACNELDDEKAKNILIDEHQPNKVHSDNTELHETDCESIPIEAKRCAVDDDISKTSFQSQKKLDAKGRFGALEENSSMECRPRVGGNVNDSLDKHYQEETSTSVNISALSSPLSELVSSSKMAHVPVVENEAVDEKASPVETSQPQCTAGTSSPEGSVSPSKDVDKVSSITVLPSLPQSVSDRHLIEKEPSAVLVDTDEARSKENISQKQQATTVNLRTDVSENATVGIGVAHQVGNTSSNHLEADVVYRIDTASLSQVTSKSVEQQTDTQRTVGHDAPEMGDISSRPPVALNTVEQKSASGCGEIYDSGKPHEENAKSKESSKRGELTEKLREVNNSLQVSTTPFNQEIASKYISEEDIVNEKVFQREKFETVPPVSRLASHTIEEKSYKYRNREGSDESEQAFACSLGEAAVDGARLRGGAHDLETADVGDIGHEKKAETERHDDDTTTSPASLDHSLAALDSKVSSMSHEGSGSAQEHSKDADGQQAARDYGDSQAEKSEVGSPADGIDDTSLTSKRNRREPRVPGKLQPLLECLRLICAHKFAPLFKQKQESQDNHQYDLLIRRHMDLGMIRARLEEGAYSGSLEFFRDLLLIFQNALVYFPKDSQEYGAANVLRKYGMEEMDKIFRTEASLKQDRPATRRRDSRKSFDLSKQARTAGPTLIESRKRERPRLSATTDFTYSEPVLESEGKSKSVSLSMGGPSSRGDEADISQLGDQEVDGRFGGIPIKPTKFTSQSVGREESQTLQELKYHTRGPIKEEPREFEKGTSKRPIKGLEYTTSSGDAPESEKKAVKLRSSLKGARSKDFTSKTSKISMIPQSTTGEEIAIQNPVRASRSLKQAGLQLKEVDKYNSIKKRVKR</sequence>
<gene>
    <name evidence="1" type="ORF">O6H91_03G132700</name>
</gene>
<reference evidence="2" key="1">
    <citation type="journal article" date="2024" name="Proc. Natl. Acad. Sci. U.S.A.">
        <title>Extraordinary preservation of gene collinearity over three hundred million years revealed in homosporous lycophytes.</title>
        <authorList>
            <person name="Li C."/>
            <person name="Wickell D."/>
            <person name="Kuo L.Y."/>
            <person name="Chen X."/>
            <person name="Nie B."/>
            <person name="Liao X."/>
            <person name="Peng D."/>
            <person name="Ji J."/>
            <person name="Jenkins J."/>
            <person name="Williams M."/>
            <person name="Shu S."/>
            <person name="Plott C."/>
            <person name="Barry K."/>
            <person name="Rajasekar S."/>
            <person name="Grimwood J."/>
            <person name="Han X."/>
            <person name="Sun S."/>
            <person name="Hou Z."/>
            <person name="He W."/>
            <person name="Dai G."/>
            <person name="Sun C."/>
            <person name="Schmutz J."/>
            <person name="Leebens-Mack J.H."/>
            <person name="Li F.W."/>
            <person name="Wang L."/>
        </authorList>
    </citation>
    <scope>NUCLEOTIDE SEQUENCE [LARGE SCALE GENOMIC DNA]</scope>
    <source>
        <strain evidence="2">cv. PW_Plant_1</strain>
    </source>
</reference>
<dbReference type="Proteomes" id="UP001162992">
    <property type="component" value="Chromosome 3"/>
</dbReference>
<proteinExistence type="predicted"/>
<keyword evidence="2" id="KW-1185">Reference proteome</keyword>